<evidence type="ECO:0000256" key="5">
    <source>
        <dbReference type="ARBA" id="ARBA00023154"/>
    </source>
</evidence>
<feature type="active site" description="Proton donor" evidence="8">
    <location>
        <position position="77"/>
    </location>
</feature>
<evidence type="ECO:0000313" key="9">
    <source>
        <dbReference type="EMBL" id="QQL46396.1"/>
    </source>
</evidence>
<dbReference type="GO" id="GO:0008837">
    <property type="term" value="F:diaminopimelate epimerase activity"/>
    <property type="evidence" value="ECO:0007669"/>
    <property type="project" value="UniProtKB-UniRule"/>
</dbReference>
<evidence type="ECO:0000256" key="3">
    <source>
        <dbReference type="ARBA" id="ARBA00013080"/>
    </source>
</evidence>
<evidence type="ECO:0000256" key="1">
    <source>
        <dbReference type="ARBA" id="ARBA00005196"/>
    </source>
</evidence>
<comment type="similarity">
    <text evidence="2 8">Belongs to the diaminopimelate epimerase family.</text>
</comment>
<dbReference type="UniPathway" id="UPA00034">
    <property type="reaction ID" value="UER00025"/>
</dbReference>
<dbReference type="Pfam" id="PF01678">
    <property type="entry name" value="DAP_epimerase"/>
    <property type="match status" value="2"/>
</dbReference>
<reference evidence="9 10" key="1">
    <citation type="submission" date="2020-12" db="EMBL/GenBank/DDBJ databases">
        <title>Sulforoseuscoccus oceanibium gen. nov., sp. nov., a representative of the phylum Verrucomicrobia with special cytoplasmic membrane, and proposal of Sulforoseuscoccusaceae fam. nov.</title>
        <authorList>
            <person name="Xi F."/>
        </authorList>
    </citation>
    <scope>NUCLEOTIDE SEQUENCE [LARGE SCALE GENOMIC DNA]</scope>
    <source>
        <strain evidence="9 10">T37</strain>
    </source>
</reference>
<dbReference type="KEGG" id="soa:G3M56_008240"/>
<feature type="binding site" evidence="8">
    <location>
        <position position="68"/>
    </location>
    <ligand>
        <name>substrate</name>
    </ligand>
</feature>
<evidence type="ECO:0000256" key="4">
    <source>
        <dbReference type="ARBA" id="ARBA00022605"/>
    </source>
</evidence>
<comment type="pathway">
    <text evidence="1 8">Amino-acid biosynthesis; L-lysine biosynthesis via DAP pathway; DL-2,6-diaminopimelate from LL-2,6-diaminopimelate: step 1/1.</text>
</comment>
<keyword evidence="10" id="KW-1185">Reference proteome</keyword>
<comment type="caution">
    <text evidence="8">Lacks conserved residue(s) required for the propagation of feature annotation.</text>
</comment>
<accession>A0A6B3L8U0</accession>
<dbReference type="SUPFAM" id="SSF54506">
    <property type="entry name" value="Diaminopimelate epimerase-like"/>
    <property type="match status" value="2"/>
</dbReference>
<comment type="subunit">
    <text evidence="8">Homodimer.</text>
</comment>
<evidence type="ECO:0000256" key="6">
    <source>
        <dbReference type="ARBA" id="ARBA00023235"/>
    </source>
</evidence>
<gene>
    <name evidence="8" type="primary">dapF</name>
    <name evidence="9" type="ORF">G3M56_008240</name>
</gene>
<comment type="subcellular location">
    <subcellularLocation>
        <location evidence="8">Cytoplasm</location>
    </subcellularLocation>
</comment>
<dbReference type="EC" id="5.1.1.7" evidence="3 8"/>
<keyword evidence="4 8" id="KW-0028">Amino-acid biosynthesis</keyword>
<dbReference type="InterPro" id="IPR018510">
    <property type="entry name" value="DAP_epimerase_AS"/>
</dbReference>
<dbReference type="InterPro" id="IPR001653">
    <property type="entry name" value="DAP_epimerase_DapF"/>
</dbReference>
<comment type="catalytic activity">
    <reaction evidence="7 8">
        <text>(2S,6S)-2,6-diaminopimelate = meso-2,6-diaminopimelate</text>
        <dbReference type="Rhea" id="RHEA:15393"/>
        <dbReference type="ChEBI" id="CHEBI:57609"/>
        <dbReference type="ChEBI" id="CHEBI:57791"/>
        <dbReference type="EC" id="5.1.1.7"/>
    </reaction>
</comment>
<dbReference type="HAMAP" id="MF_00197">
    <property type="entry name" value="DAP_epimerase"/>
    <property type="match status" value="1"/>
</dbReference>
<feature type="binding site" evidence="8">
    <location>
        <begin position="201"/>
        <end position="202"/>
    </location>
    <ligand>
        <name>substrate</name>
    </ligand>
</feature>
<protein>
    <recommendedName>
        <fullName evidence="3 8">Diaminopimelate epimerase</fullName>
        <shortName evidence="8">DAP epimerase</shortName>
        <ecNumber evidence="3 8">5.1.1.7</ecNumber>
    </recommendedName>
    <alternativeName>
        <fullName evidence="8">PLP-independent amino acid racemase</fullName>
    </alternativeName>
</protein>
<dbReference type="PROSITE" id="PS01326">
    <property type="entry name" value="DAP_EPIMERASE"/>
    <property type="match status" value="1"/>
</dbReference>
<dbReference type="NCBIfam" id="TIGR00652">
    <property type="entry name" value="DapF"/>
    <property type="match status" value="1"/>
</dbReference>
<sequence length="273" mass="29659">MEIHFTKMNGAGNDFVVIDNRSGIYDDLTKEQIERLCDRHRGVGADGMLAIEQPVEGSSSQYRFRYYNADGGEAEMCGNGARCFARFARNLTTEFEDEISFDTIAGPLVATFPGEDVCIDMSDPFDIESDIELSLSGTPQTVHFMNTGVPHVVLPVADVTAVDIVAVGRELRFHEHFAPAGTNANIHHVIENGHIRLRTYERGVEGETLACGTGVVANALVHHQLTGAASPIAVDVQGGDTLKVEFEKDADGNYRNVKLIGPADFVFDGTISI</sequence>
<feature type="binding site" evidence="8">
    <location>
        <position position="183"/>
    </location>
    <ligand>
        <name>substrate</name>
    </ligand>
</feature>
<evidence type="ECO:0000256" key="2">
    <source>
        <dbReference type="ARBA" id="ARBA00010219"/>
    </source>
</evidence>
<feature type="binding site" evidence="8">
    <location>
        <position position="13"/>
    </location>
    <ligand>
        <name>substrate</name>
    </ligand>
</feature>
<proteinExistence type="inferred from homology"/>
<evidence type="ECO:0000256" key="7">
    <source>
        <dbReference type="ARBA" id="ARBA00051712"/>
    </source>
</evidence>
<organism evidence="9 10">
    <name type="scientific">Sulfuriroseicoccus oceanibius</name>
    <dbReference type="NCBI Taxonomy" id="2707525"/>
    <lineage>
        <taxon>Bacteria</taxon>
        <taxon>Pseudomonadati</taxon>
        <taxon>Verrucomicrobiota</taxon>
        <taxon>Verrucomicrobiia</taxon>
        <taxon>Verrucomicrobiales</taxon>
        <taxon>Verrucomicrobiaceae</taxon>
        <taxon>Sulfuriroseicoccus</taxon>
    </lineage>
</organism>
<dbReference type="GO" id="GO:0005829">
    <property type="term" value="C:cytosol"/>
    <property type="evidence" value="ECO:0007669"/>
    <property type="project" value="TreeGrafter"/>
</dbReference>
<name>A0A6B3L8U0_9BACT</name>
<comment type="function">
    <text evidence="8">Catalyzes the stereoinversion of LL-2,6-diaminopimelate (L,L-DAP) to meso-diaminopimelate (meso-DAP), a precursor of L-lysine and an essential component of the bacterial peptidoglycan.</text>
</comment>
<dbReference type="PANTHER" id="PTHR31689">
    <property type="entry name" value="DIAMINOPIMELATE EPIMERASE, CHLOROPLASTIC"/>
    <property type="match status" value="1"/>
</dbReference>
<dbReference type="PANTHER" id="PTHR31689:SF0">
    <property type="entry name" value="DIAMINOPIMELATE EPIMERASE"/>
    <property type="match status" value="1"/>
</dbReference>
<dbReference type="Proteomes" id="UP000475117">
    <property type="component" value="Chromosome"/>
</dbReference>
<keyword evidence="6 8" id="KW-0413">Isomerase</keyword>
<feature type="binding site" evidence="8">
    <location>
        <begin position="78"/>
        <end position="79"/>
    </location>
    <ligand>
        <name>substrate</name>
    </ligand>
</feature>
<evidence type="ECO:0000256" key="8">
    <source>
        <dbReference type="HAMAP-Rule" id="MF_00197"/>
    </source>
</evidence>
<keyword evidence="5 8" id="KW-0457">Lysine biosynthesis</keyword>
<feature type="active site" description="Proton acceptor" evidence="8">
    <location>
        <position position="211"/>
    </location>
</feature>
<feature type="site" description="Could be important to modulate the pK values of the two catalytic cysteine residues" evidence="8">
    <location>
        <position position="151"/>
    </location>
</feature>
<evidence type="ECO:0000313" key="10">
    <source>
        <dbReference type="Proteomes" id="UP000475117"/>
    </source>
</evidence>
<dbReference type="AlphaFoldDB" id="A0A6B3L8U0"/>
<dbReference type="Gene3D" id="3.10.310.10">
    <property type="entry name" value="Diaminopimelate Epimerase, Chain A, domain 1"/>
    <property type="match status" value="2"/>
</dbReference>
<feature type="binding site" evidence="8">
    <location>
        <begin position="212"/>
        <end position="213"/>
    </location>
    <ligand>
        <name>substrate</name>
    </ligand>
</feature>
<keyword evidence="8" id="KW-0963">Cytoplasm</keyword>
<feature type="site" description="Could be important to modulate the pK values of the two catalytic cysteine residues" evidence="8">
    <location>
        <position position="201"/>
    </location>
</feature>
<dbReference type="EMBL" id="CP066776">
    <property type="protein sequence ID" value="QQL46396.1"/>
    <property type="molecule type" value="Genomic_DNA"/>
</dbReference>
<dbReference type="GO" id="GO:0009089">
    <property type="term" value="P:lysine biosynthetic process via diaminopimelate"/>
    <property type="evidence" value="ECO:0007669"/>
    <property type="project" value="UniProtKB-UniRule"/>
</dbReference>